<gene>
    <name evidence="5" type="ORF">Pla133_46280</name>
</gene>
<proteinExistence type="predicted"/>
<dbReference type="RefSeq" id="WP_419191856.1">
    <property type="nucleotide sequence ID" value="NZ_CP036287.1"/>
</dbReference>
<dbReference type="KEGG" id="pbap:Pla133_46280"/>
<keyword evidence="3" id="KW-0325">Glycoprotein</keyword>
<dbReference type="GO" id="GO:0007160">
    <property type="term" value="P:cell-matrix adhesion"/>
    <property type="evidence" value="ECO:0007669"/>
    <property type="project" value="TreeGrafter"/>
</dbReference>
<evidence type="ECO:0000256" key="4">
    <source>
        <dbReference type="SAM" id="SignalP"/>
    </source>
</evidence>
<dbReference type="Pfam" id="PF01839">
    <property type="entry name" value="FG-GAP"/>
    <property type="match status" value="5"/>
</dbReference>
<protein>
    <submittedName>
        <fullName evidence="5">FG-GAP repeat protein</fullName>
    </submittedName>
</protein>
<name>A0A518BRA8_9BACT</name>
<dbReference type="AlphaFoldDB" id="A0A518BRA8"/>
<dbReference type="GO" id="GO:0098609">
    <property type="term" value="P:cell-cell adhesion"/>
    <property type="evidence" value="ECO:0007669"/>
    <property type="project" value="TreeGrafter"/>
</dbReference>
<dbReference type="EMBL" id="CP036287">
    <property type="protein sequence ID" value="QDU69508.1"/>
    <property type="molecule type" value="Genomic_DNA"/>
</dbReference>
<evidence type="ECO:0000313" key="6">
    <source>
        <dbReference type="Proteomes" id="UP000316921"/>
    </source>
</evidence>
<evidence type="ECO:0000313" key="5">
    <source>
        <dbReference type="EMBL" id="QDU69508.1"/>
    </source>
</evidence>
<dbReference type="InterPro" id="IPR013519">
    <property type="entry name" value="Int_alpha_beta-p"/>
</dbReference>
<keyword evidence="2" id="KW-0677">Repeat</keyword>
<sequence precursor="true">MRSLTLAASLLLTPLAAAQSVHHYLTPPSPSDSTDEGLGTAVAGLEDVDGDGVPDFAVASPRPVQGDPCVRVYSGADRRTLVSFDLGQVDGTGVCMDELYDIDGDGISELLVGLPLADGGNGRVLLFSLRTGELLRTHTGAGGERLGTSVAGFNDVNFDGKADYAIGAPRNGPHDHGAVFVYSGDDAWLIDTQLGTASAQGLGHDVDYVGDFDGNLLVDLVASGIGTSTAQGAVVVFTPVTSELLLDFPSSIESWGTTVVGLGDIAGDGRADFAVGAPLYDAVNPATGATVVNSGLVYLVAGGTSGGSWTVTGGLLEHLGSDLARTWLPGGPNWIVAAADDSVKLLAGDDGHVLDEWTPASIDLLELGKNKVRVDGLGDLDSDGLPEILVGAPLADSSGTDTGLAVVYRGSGAKLLDVAPRREQAVESSVALLGDVDGDGLAETAVGMPHDDSGAYDGGSVSVRSGADGSELWRLEGPTGAQLGFALASLPDLDGDGVADLAIGQPWAYSGTFQTGIDRTGSVRVVSGADGTGIVTIGGQAAGERFGAALTTILDQTGDGREDLVVGAPDFHKGAQVGNHGRVAVHASSAGSQLASIDGPAAGARFGTAVAALDAGPSTVDPILAITSQGSARVTVRYLGSGQVLWEALGSSEVGTALAAVPDRDGDGMEDLLIGDPGGAAGAGEVRFNSTLTIANLGYWVGSYVGEHLGAAVAVVGDVDLDGVVDLAAGAPGFDDFSVFPPVVNLGRVSILSGQAPHAELRRWTGVSQSEALGSAIAAGADIDADGLGDLAATAPGWLSGRGRAWTLDPRAVSTWDFGSGTEGCGGPQRLIAVAPPVLGSVLELRADGGPAGTLVYLALSLGADVPGTDWGLGFLVHWDLGLQFLLTSGVTDGAGRLTFPTPVPAAPVLAGLDVYAQTVFSQVPAPCPQLPQNLSASPGLHLRLLP</sequence>
<dbReference type="GO" id="GO:0007229">
    <property type="term" value="P:integrin-mediated signaling pathway"/>
    <property type="evidence" value="ECO:0007669"/>
    <property type="project" value="TreeGrafter"/>
</dbReference>
<feature type="chain" id="PRO_5022058957" evidence="4">
    <location>
        <begin position="19"/>
        <end position="947"/>
    </location>
</feature>
<dbReference type="Gene3D" id="2.130.10.130">
    <property type="entry name" value="Integrin alpha, N-terminal"/>
    <property type="match status" value="5"/>
</dbReference>
<evidence type="ECO:0000256" key="1">
    <source>
        <dbReference type="ARBA" id="ARBA00022729"/>
    </source>
</evidence>
<dbReference type="SMART" id="SM00191">
    <property type="entry name" value="Int_alpha"/>
    <property type="match status" value="12"/>
</dbReference>
<organism evidence="5 6">
    <name type="scientific">Engelhardtia mirabilis</name>
    <dbReference type="NCBI Taxonomy" id="2528011"/>
    <lineage>
        <taxon>Bacteria</taxon>
        <taxon>Pseudomonadati</taxon>
        <taxon>Planctomycetota</taxon>
        <taxon>Planctomycetia</taxon>
        <taxon>Planctomycetia incertae sedis</taxon>
        <taxon>Engelhardtia</taxon>
    </lineage>
</organism>
<dbReference type="GO" id="GO:0033627">
    <property type="term" value="P:cell adhesion mediated by integrin"/>
    <property type="evidence" value="ECO:0007669"/>
    <property type="project" value="TreeGrafter"/>
</dbReference>
<reference evidence="5 6" key="1">
    <citation type="submission" date="2019-02" db="EMBL/GenBank/DDBJ databases">
        <title>Deep-cultivation of Planctomycetes and their phenomic and genomic characterization uncovers novel biology.</title>
        <authorList>
            <person name="Wiegand S."/>
            <person name="Jogler M."/>
            <person name="Boedeker C."/>
            <person name="Pinto D."/>
            <person name="Vollmers J."/>
            <person name="Rivas-Marin E."/>
            <person name="Kohn T."/>
            <person name="Peeters S.H."/>
            <person name="Heuer A."/>
            <person name="Rast P."/>
            <person name="Oberbeckmann S."/>
            <person name="Bunk B."/>
            <person name="Jeske O."/>
            <person name="Meyerdierks A."/>
            <person name="Storesund J.E."/>
            <person name="Kallscheuer N."/>
            <person name="Luecker S."/>
            <person name="Lage O.M."/>
            <person name="Pohl T."/>
            <person name="Merkel B.J."/>
            <person name="Hornburger P."/>
            <person name="Mueller R.-W."/>
            <person name="Bruemmer F."/>
            <person name="Labrenz M."/>
            <person name="Spormann A.M."/>
            <person name="Op den Camp H."/>
            <person name="Overmann J."/>
            <person name="Amann R."/>
            <person name="Jetten M.S.M."/>
            <person name="Mascher T."/>
            <person name="Medema M.H."/>
            <person name="Devos D.P."/>
            <person name="Kaster A.-K."/>
            <person name="Ovreas L."/>
            <person name="Rohde M."/>
            <person name="Galperin M.Y."/>
            <person name="Jogler C."/>
        </authorList>
    </citation>
    <scope>NUCLEOTIDE SEQUENCE [LARGE SCALE GENOMIC DNA]</scope>
    <source>
        <strain evidence="5 6">Pla133</strain>
    </source>
</reference>
<accession>A0A518BRA8</accession>
<dbReference type="PROSITE" id="PS51470">
    <property type="entry name" value="FG_GAP"/>
    <property type="match status" value="5"/>
</dbReference>
<keyword evidence="6" id="KW-1185">Reference proteome</keyword>
<evidence type="ECO:0000256" key="3">
    <source>
        <dbReference type="ARBA" id="ARBA00023180"/>
    </source>
</evidence>
<dbReference type="GO" id="GO:0009897">
    <property type="term" value="C:external side of plasma membrane"/>
    <property type="evidence" value="ECO:0007669"/>
    <property type="project" value="TreeGrafter"/>
</dbReference>
<dbReference type="PANTHER" id="PTHR23220:SF133">
    <property type="entry name" value="INTEGRIN ALPHA-PS2"/>
    <property type="match status" value="1"/>
</dbReference>
<dbReference type="InterPro" id="IPR028994">
    <property type="entry name" value="Integrin_alpha_N"/>
</dbReference>
<feature type="signal peptide" evidence="4">
    <location>
        <begin position="1"/>
        <end position="18"/>
    </location>
</feature>
<dbReference type="Proteomes" id="UP000316921">
    <property type="component" value="Chromosome"/>
</dbReference>
<dbReference type="GO" id="GO:0008305">
    <property type="term" value="C:integrin complex"/>
    <property type="evidence" value="ECO:0007669"/>
    <property type="project" value="InterPro"/>
</dbReference>
<dbReference type="InterPro" id="IPR013517">
    <property type="entry name" value="FG-GAP"/>
</dbReference>
<dbReference type="GO" id="GO:0005178">
    <property type="term" value="F:integrin binding"/>
    <property type="evidence" value="ECO:0007669"/>
    <property type="project" value="TreeGrafter"/>
</dbReference>
<dbReference type="PRINTS" id="PR01185">
    <property type="entry name" value="INTEGRINA"/>
</dbReference>
<dbReference type="InterPro" id="IPR000413">
    <property type="entry name" value="Integrin_alpha"/>
</dbReference>
<dbReference type="SUPFAM" id="SSF69318">
    <property type="entry name" value="Integrin alpha N-terminal domain"/>
    <property type="match status" value="3"/>
</dbReference>
<evidence type="ECO:0000256" key="2">
    <source>
        <dbReference type="ARBA" id="ARBA00022737"/>
    </source>
</evidence>
<keyword evidence="1 4" id="KW-0732">Signal</keyword>
<dbReference type="PANTHER" id="PTHR23220">
    <property type="entry name" value="INTEGRIN ALPHA"/>
    <property type="match status" value="1"/>
</dbReference>